<keyword evidence="4" id="KW-0238">DNA-binding</keyword>
<evidence type="ECO:0000256" key="1">
    <source>
        <dbReference type="ARBA" id="ARBA00022723"/>
    </source>
</evidence>
<dbReference type="InterPro" id="IPR000399">
    <property type="entry name" value="TPP-bd_CS"/>
</dbReference>
<dbReference type="GO" id="GO:0003677">
    <property type="term" value="F:DNA binding"/>
    <property type="evidence" value="ECO:0007669"/>
    <property type="project" value="UniProtKB-KW"/>
</dbReference>
<dbReference type="Gene3D" id="4.10.240.10">
    <property type="entry name" value="Zn(2)-C6 fungal-type DNA-binding domain"/>
    <property type="match status" value="1"/>
</dbReference>
<evidence type="ECO:0000259" key="8">
    <source>
        <dbReference type="PROSITE" id="PS50048"/>
    </source>
</evidence>
<evidence type="ECO:0000256" key="5">
    <source>
        <dbReference type="ARBA" id="ARBA00023163"/>
    </source>
</evidence>
<evidence type="ECO:0000313" key="10">
    <source>
        <dbReference type="Proteomes" id="UP001147746"/>
    </source>
</evidence>
<comment type="caution">
    <text evidence="9">The sequence shown here is derived from an EMBL/GenBank/DDBJ whole genome shotgun (WGS) entry which is preliminary data.</text>
</comment>
<dbReference type="CDD" id="cd00067">
    <property type="entry name" value="GAL4"/>
    <property type="match status" value="1"/>
</dbReference>
<dbReference type="InterPro" id="IPR011766">
    <property type="entry name" value="TPP_enzyme_TPP-bd"/>
</dbReference>
<keyword evidence="3" id="KW-0786">Thiamine pyrophosphate</keyword>
<dbReference type="InterPro" id="IPR029061">
    <property type="entry name" value="THDP-binding"/>
</dbReference>
<keyword evidence="10" id="KW-1185">Reference proteome</keyword>
<sequence>MGYGLPAAIGAKVARPEPLVIDIDGDASFNMTLGKLGTASQFNVDEKIFLLNNDEQGMVTHLLKFYYDNHFCHSHNLNPDFVEASRAMGVQAESCSDVSDVNAKIKWLLESKDPAILEVKVAPKALSLPMRPALNFTSSTMATRSTKQSGLASLACTECRKQHLKCDARKPSCSRCLQNAFLCQYLPSRRGGRRKPRDLNRRTTLSHSDELNNSVILTNDHVSDQPNTPDSASARHVSIPAGIPPGQVPWPMIPPRHDLNQERLEPARDPWFHDDRFLRLFYENFHVAHPMLVPSASYHDRQYPEFLQLVVNFVGSHYVPSSTSQQYRDKVVAELACNSDRSHCMVQAWLIYSIAIYARGEPQEAQDAFSRAVEIALELGMNRVDFAASLNSESSLEAESIRRTWWELYITDVFMAAPFKGSSFQCSTMAPEVALPCEESAYTGTCDIPTPRKMLDFKRRVFASEETVFSSFSYRIEATTILCRALVLNRLRDYHRDHLQAVENALVSWVNHLPPKKLDIVDSYGNIDEMMFQAHMTISYATMLLHLPRSDLQSVLSQADDQFWPSASRHLASTLNRPIHSIKATEASRRISDAISLCPNVPKHTPFAIPALALCGMIQLATSIKHTEECFDHHYNRVTLILGCLKSTKRIWGLADSAYNSLRASAGEALSDSMERWCTEPLRKLFPTDSTPSSTDRTHQPTRPTSAISDAQDILFPPIVPGFVDPTCYSDAFFTSIPDFDIS</sequence>
<dbReference type="GO" id="GO:0008270">
    <property type="term" value="F:zinc ion binding"/>
    <property type="evidence" value="ECO:0007669"/>
    <property type="project" value="InterPro"/>
</dbReference>
<reference evidence="9" key="1">
    <citation type="submission" date="2022-12" db="EMBL/GenBank/DDBJ databases">
        <authorList>
            <person name="Petersen C."/>
        </authorList>
    </citation>
    <scope>NUCLEOTIDE SEQUENCE</scope>
    <source>
        <strain evidence="9">IBT 21472</strain>
    </source>
</reference>
<evidence type="ECO:0000256" key="7">
    <source>
        <dbReference type="SAM" id="MobiDB-lite"/>
    </source>
</evidence>
<keyword evidence="2" id="KW-0805">Transcription regulation</keyword>
<dbReference type="InterPro" id="IPR036864">
    <property type="entry name" value="Zn2-C6_fun-type_DNA-bd_sf"/>
</dbReference>
<organism evidence="9 10">
    <name type="scientific">Penicillium atrosanguineum</name>
    <dbReference type="NCBI Taxonomy" id="1132637"/>
    <lineage>
        <taxon>Eukaryota</taxon>
        <taxon>Fungi</taxon>
        <taxon>Dikarya</taxon>
        <taxon>Ascomycota</taxon>
        <taxon>Pezizomycotina</taxon>
        <taxon>Eurotiomycetes</taxon>
        <taxon>Eurotiomycetidae</taxon>
        <taxon>Eurotiales</taxon>
        <taxon>Aspergillaceae</taxon>
        <taxon>Penicillium</taxon>
    </lineage>
</organism>
<dbReference type="InterPro" id="IPR001138">
    <property type="entry name" value="Zn2Cys6_DnaBD"/>
</dbReference>
<dbReference type="PROSITE" id="PS00463">
    <property type="entry name" value="ZN2_CY6_FUNGAL_1"/>
    <property type="match status" value="1"/>
</dbReference>
<dbReference type="GO" id="GO:0003824">
    <property type="term" value="F:catalytic activity"/>
    <property type="evidence" value="ECO:0007669"/>
    <property type="project" value="InterPro"/>
</dbReference>
<dbReference type="Pfam" id="PF00172">
    <property type="entry name" value="Zn_clus"/>
    <property type="match status" value="1"/>
</dbReference>
<name>A0A9W9U4C5_9EURO</name>
<reference evidence="9" key="2">
    <citation type="journal article" date="2023" name="IMA Fungus">
        <title>Comparative genomic study of the Penicillium genus elucidates a diverse pangenome and 15 lateral gene transfer events.</title>
        <authorList>
            <person name="Petersen C."/>
            <person name="Sorensen T."/>
            <person name="Nielsen M.R."/>
            <person name="Sondergaard T.E."/>
            <person name="Sorensen J.L."/>
            <person name="Fitzpatrick D.A."/>
            <person name="Frisvad J.C."/>
            <person name="Nielsen K.L."/>
        </authorList>
    </citation>
    <scope>NUCLEOTIDE SEQUENCE</scope>
    <source>
        <strain evidence="9">IBT 21472</strain>
    </source>
</reference>
<feature type="domain" description="Zn(2)-C6 fungal-type" evidence="8">
    <location>
        <begin position="155"/>
        <end position="185"/>
    </location>
</feature>
<proteinExistence type="predicted"/>
<dbReference type="GO" id="GO:0000981">
    <property type="term" value="F:DNA-binding transcription factor activity, RNA polymerase II-specific"/>
    <property type="evidence" value="ECO:0007669"/>
    <property type="project" value="InterPro"/>
</dbReference>
<gene>
    <name evidence="9" type="ORF">N7476_009152</name>
</gene>
<dbReference type="OrthoDB" id="10067394at2759"/>
<keyword evidence="6" id="KW-0539">Nucleus</keyword>
<dbReference type="GO" id="GO:0006351">
    <property type="term" value="P:DNA-templated transcription"/>
    <property type="evidence" value="ECO:0007669"/>
    <property type="project" value="InterPro"/>
</dbReference>
<feature type="region of interest" description="Disordered" evidence="7">
    <location>
        <begin position="686"/>
        <end position="707"/>
    </location>
</feature>
<evidence type="ECO:0000256" key="6">
    <source>
        <dbReference type="ARBA" id="ARBA00023242"/>
    </source>
</evidence>
<dbReference type="PANTHER" id="PTHR47431">
    <property type="entry name" value="ZN(II)2CYS6 TRANSCRIPTION FACTOR (EUROFUNG)-RELATED"/>
    <property type="match status" value="1"/>
</dbReference>
<evidence type="ECO:0000256" key="2">
    <source>
        <dbReference type="ARBA" id="ARBA00023015"/>
    </source>
</evidence>
<dbReference type="SUPFAM" id="SSF57701">
    <property type="entry name" value="Zn2/Cys6 DNA-binding domain"/>
    <property type="match status" value="1"/>
</dbReference>
<dbReference type="Pfam" id="PF02775">
    <property type="entry name" value="TPP_enzyme_C"/>
    <property type="match status" value="1"/>
</dbReference>
<dbReference type="InterPro" id="IPR007219">
    <property type="entry name" value="XnlR_reg_dom"/>
</dbReference>
<dbReference type="Proteomes" id="UP001147746">
    <property type="component" value="Unassembled WGS sequence"/>
</dbReference>
<dbReference type="PANTHER" id="PTHR47431:SF2">
    <property type="entry name" value="ZN(II)2CYS6 TRANSCRIPTION FACTOR (EUROFUNG)"/>
    <property type="match status" value="1"/>
</dbReference>
<dbReference type="Gene3D" id="3.40.50.970">
    <property type="match status" value="1"/>
</dbReference>
<evidence type="ECO:0000313" key="9">
    <source>
        <dbReference type="EMBL" id="KAJ5308496.1"/>
    </source>
</evidence>
<keyword evidence="1" id="KW-0479">Metal-binding</keyword>
<dbReference type="GO" id="GO:0030976">
    <property type="term" value="F:thiamine pyrophosphate binding"/>
    <property type="evidence" value="ECO:0007669"/>
    <property type="project" value="InterPro"/>
</dbReference>
<dbReference type="PROSITE" id="PS50048">
    <property type="entry name" value="ZN2_CY6_FUNGAL_2"/>
    <property type="match status" value="1"/>
</dbReference>
<evidence type="ECO:0000256" key="3">
    <source>
        <dbReference type="ARBA" id="ARBA00023052"/>
    </source>
</evidence>
<accession>A0A9W9U4C5</accession>
<dbReference type="PRINTS" id="PR00755">
    <property type="entry name" value="AFLATOXINBRP"/>
</dbReference>
<dbReference type="GO" id="GO:0000287">
    <property type="term" value="F:magnesium ion binding"/>
    <property type="evidence" value="ECO:0007669"/>
    <property type="project" value="InterPro"/>
</dbReference>
<dbReference type="Pfam" id="PF04082">
    <property type="entry name" value="Fungal_trans"/>
    <property type="match status" value="1"/>
</dbReference>
<dbReference type="CDD" id="cd12148">
    <property type="entry name" value="fungal_TF_MHR"/>
    <property type="match status" value="1"/>
</dbReference>
<dbReference type="AlphaFoldDB" id="A0A9W9U4C5"/>
<evidence type="ECO:0000256" key="4">
    <source>
        <dbReference type="ARBA" id="ARBA00023125"/>
    </source>
</evidence>
<dbReference type="SMART" id="SM00066">
    <property type="entry name" value="GAL4"/>
    <property type="match status" value="1"/>
</dbReference>
<keyword evidence="5" id="KW-0804">Transcription</keyword>
<protein>
    <submittedName>
        <fullName evidence="9">C6 transcription factor</fullName>
    </submittedName>
</protein>
<dbReference type="EMBL" id="JAPZBO010000008">
    <property type="protein sequence ID" value="KAJ5308496.1"/>
    <property type="molecule type" value="Genomic_DNA"/>
</dbReference>
<dbReference type="PROSITE" id="PS00187">
    <property type="entry name" value="TPP_ENZYMES"/>
    <property type="match status" value="1"/>
</dbReference>
<dbReference type="SUPFAM" id="SSF52518">
    <property type="entry name" value="Thiamin diphosphate-binding fold (THDP-binding)"/>
    <property type="match status" value="1"/>
</dbReference>